<evidence type="ECO:0000313" key="2">
    <source>
        <dbReference type="Proteomes" id="UP000515163"/>
    </source>
</evidence>
<evidence type="ECO:0000256" key="1">
    <source>
        <dbReference type="SAM" id="MobiDB-lite"/>
    </source>
</evidence>
<dbReference type="GO" id="GO:0003676">
    <property type="term" value="F:nucleic acid binding"/>
    <property type="evidence" value="ECO:0007669"/>
    <property type="project" value="InterPro"/>
</dbReference>
<dbReference type="PANTHER" id="PTHR37984">
    <property type="entry name" value="PROTEIN CBG26694"/>
    <property type="match status" value="1"/>
</dbReference>
<keyword evidence="2" id="KW-1185">Reference proteome</keyword>
<accession>A0A6P8IEX4</accession>
<feature type="compositionally biased region" description="Basic and acidic residues" evidence="1">
    <location>
        <begin position="126"/>
        <end position="142"/>
    </location>
</feature>
<proteinExistence type="predicted"/>
<organism evidence="2 3">
    <name type="scientific">Actinia tenebrosa</name>
    <name type="common">Australian red waratah sea anemone</name>
    <dbReference type="NCBI Taxonomy" id="6105"/>
    <lineage>
        <taxon>Eukaryota</taxon>
        <taxon>Metazoa</taxon>
        <taxon>Cnidaria</taxon>
        <taxon>Anthozoa</taxon>
        <taxon>Hexacorallia</taxon>
        <taxon>Actiniaria</taxon>
        <taxon>Actiniidae</taxon>
        <taxon>Actinia</taxon>
    </lineage>
</organism>
<protein>
    <submittedName>
        <fullName evidence="3">Uncharacterized protein LOC116300226</fullName>
    </submittedName>
</protein>
<evidence type="ECO:0000313" key="3">
    <source>
        <dbReference type="RefSeq" id="XP_031564910.1"/>
    </source>
</evidence>
<feature type="compositionally biased region" description="Polar residues" evidence="1">
    <location>
        <begin position="151"/>
        <end position="171"/>
    </location>
</feature>
<dbReference type="InterPro" id="IPR036397">
    <property type="entry name" value="RNaseH_sf"/>
</dbReference>
<dbReference type="RefSeq" id="XP_031564910.1">
    <property type="nucleotide sequence ID" value="XM_031709050.1"/>
</dbReference>
<gene>
    <name evidence="3" type="primary">LOC116300226</name>
</gene>
<sequence>MKAMKSESASLNKKIANFLQMYRNTPHATTNETPAKMFLGRNIRSRLDLMKPDVKSTVQQKQMKKALEKKTPIRLFDNGQPVIVRDYRGQDKWVNGTINTQLGPLMYEVKTDAGSYWRRHTDQIQERKHDENYSDPQPRPEDVCPAVVKQPSVSTAQTSKTVTPAKSNMAQEGQGKGHRHPTRHRSSPKHYMYEQH</sequence>
<dbReference type="AlphaFoldDB" id="A0A6P8IEX4"/>
<dbReference type="Gene3D" id="3.30.420.10">
    <property type="entry name" value="Ribonuclease H-like superfamily/Ribonuclease H"/>
    <property type="match status" value="1"/>
</dbReference>
<name>A0A6P8IEX4_ACTTE</name>
<reference evidence="3" key="1">
    <citation type="submission" date="2025-08" db="UniProtKB">
        <authorList>
            <consortium name="RefSeq"/>
        </authorList>
    </citation>
    <scope>IDENTIFICATION</scope>
    <source>
        <tissue evidence="3">Tentacle</tissue>
    </source>
</reference>
<dbReference type="PANTHER" id="PTHR37984:SF5">
    <property type="entry name" value="PROTEIN NYNRIN-LIKE"/>
    <property type="match status" value="1"/>
</dbReference>
<dbReference type="InterPro" id="IPR050951">
    <property type="entry name" value="Retrovirus_Pol_polyprotein"/>
</dbReference>
<dbReference type="InParanoid" id="A0A6P8IEX4"/>
<dbReference type="Proteomes" id="UP000515163">
    <property type="component" value="Unplaced"/>
</dbReference>
<feature type="region of interest" description="Disordered" evidence="1">
    <location>
        <begin position="126"/>
        <end position="196"/>
    </location>
</feature>
<dbReference type="OrthoDB" id="5988966at2759"/>
<dbReference type="KEGG" id="aten:116300226"/>
<dbReference type="GeneID" id="116300226"/>
<feature type="compositionally biased region" description="Basic residues" evidence="1">
    <location>
        <begin position="176"/>
        <end position="188"/>
    </location>
</feature>